<evidence type="ECO:0000256" key="2">
    <source>
        <dbReference type="ARBA" id="ARBA00023125"/>
    </source>
</evidence>
<dbReference type="PROSITE" id="PS01124">
    <property type="entry name" value="HTH_ARAC_FAMILY_2"/>
    <property type="match status" value="1"/>
</dbReference>
<name>A0ABU1LZR8_9BURK</name>
<comment type="caution">
    <text evidence="5">The sequence shown here is derived from an EMBL/GenBank/DDBJ whole genome shotgun (WGS) entry which is preliminary data.</text>
</comment>
<proteinExistence type="predicted"/>
<keyword evidence="2" id="KW-0238">DNA-binding</keyword>
<dbReference type="Gene3D" id="2.60.120.10">
    <property type="entry name" value="Jelly Rolls"/>
    <property type="match status" value="1"/>
</dbReference>
<dbReference type="PANTHER" id="PTHR11019">
    <property type="entry name" value="HTH-TYPE TRANSCRIPTIONAL REGULATOR NIMR"/>
    <property type="match status" value="1"/>
</dbReference>
<organism evidence="5 6">
    <name type="scientific">Paraburkholderia terricola</name>
    <dbReference type="NCBI Taxonomy" id="169427"/>
    <lineage>
        <taxon>Bacteria</taxon>
        <taxon>Pseudomonadati</taxon>
        <taxon>Pseudomonadota</taxon>
        <taxon>Betaproteobacteria</taxon>
        <taxon>Burkholderiales</taxon>
        <taxon>Burkholderiaceae</taxon>
        <taxon>Paraburkholderia</taxon>
    </lineage>
</organism>
<dbReference type="PROSITE" id="PS00041">
    <property type="entry name" value="HTH_ARAC_FAMILY_1"/>
    <property type="match status" value="1"/>
</dbReference>
<keyword evidence="3" id="KW-0804">Transcription</keyword>
<dbReference type="InterPro" id="IPR011051">
    <property type="entry name" value="RmlC_Cupin_sf"/>
</dbReference>
<dbReference type="RefSeq" id="WP_310126079.1">
    <property type="nucleotide sequence ID" value="NZ_JAVDRP010000016.1"/>
</dbReference>
<dbReference type="Pfam" id="PF12833">
    <property type="entry name" value="HTH_18"/>
    <property type="match status" value="1"/>
</dbReference>
<dbReference type="InterPro" id="IPR018060">
    <property type="entry name" value="HTH_AraC"/>
</dbReference>
<keyword evidence="6" id="KW-1185">Reference proteome</keyword>
<dbReference type="InterPro" id="IPR018062">
    <property type="entry name" value="HTH_AraC-typ_CS"/>
</dbReference>
<gene>
    <name evidence="5" type="ORF">J2804_005692</name>
</gene>
<dbReference type="EMBL" id="JAVDRP010000016">
    <property type="protein sequence ID" value="MDR6412257.1"/>
    <property type="molecule type" value="Genomic_DNA"/>
</dbReference>
<sequence>MLQGNDWTTMDVPVIKTLPTSVFLRSESLAARTVFPLHSHDWNQFVYATSGTLVVKVARSWYVLTPEQAIWVPTGMPHIVGALNGAEFRNLYVADNPDLGMPGVCEVYSVIGLLRALIMELESAEQRAESATYIDKLHGLVIEQLRRLPVQNFHLPWPQSPQLCRMCETLYANPADTRGVDDWSLELGTSSRTLARRFEKEVGITLRDWRYRLRLFLALEWLCAGRNVTEVALDLGYASTSAFTFMFRQEMGCPPSEWRAR</sequence>
<dbReference type="Proteomes" id="UP001264340">
    <property type="component" value="Unassembled WGS sequence"/>
</dbReference>
<dbReference type="SUPFAM" id="SSF46689">
    <property type="entry name" value="Homeodomain-like"/>
    <property type="match status" value="1"/>
</dbReference>
<dbReference type="PANTHER" id="PTHR11019:SF190">
    <property type="entry name" value="ARAC-FAMILY REGULATORY PROTEIN"/>
    <property type="match status" value="1"/>
</dbReference>
<evidence type="ECO:0000256" key="3">
    <source>
        <dbReference type="ARBA" id="ARBA00023163"/>
    </source>
</evidence>
<dbReference type="Gene3D" id="1.10.10.60">
    <property type="entry name" value="Homeodomain-like"/>
    <property type="match status" value="1"/>
</dbReference>
<accession>A0ABU1LZR8</accession>
<feature type="domain" description="HTH araC/xylS-type" evidence="4">
    <location>
        <begin position="164"/>
        <end position="261"/>
    </location>
</feature>
<evidence type="ECO:0000313" key="6">
    <source>
        <dbReference type="Proteomes" id="UP001264340"/>
    </source>
</evidence>
<dbReference type="SUPFAM" id="SSF51182">
    <property type="entry name" value="RmlC-like cupins"/>
    <property type="match status" value="1"/>
</dbReference>
<dbReference type="InterPro" id="IPR014710">
    <property type="entry name" value="RmlC-like_jellyroll"/>
</dbReference>
<evidence type="ECO:0000256" key="1">
    <source>
        <dbReference type="ARBA" id="ARBA00023015"/>
    </source>
</evidence>
<dbReference type="InterPro" id="IPR020449">
    <property type="entry name" value="Tscrpt_reg_AraC-type_HTH"/>
</dbReference>
<dbReference type="CDD" id="cd06124">
    <property type="entry name" value="cupin_NimR-like_N"/>
    <property type="match status" value="1"/>
</dbReference>
<keyword evidence="1" id="KW-0805">Transcription regulation</keyword>
<protein>
    <submittedName>
        <fullName evidence="5">AraC-like DNA-binding protein/quercetin dioxygenase-like cupin family protein</fullName>
    </submittedName>
</protein>
<dbReference type="InterPro" id="IPR009057">
    <property type="entry name" value="Homeodomain-like_sf"/>
</dbReference>
<dbReference type="Pfam" id="PF07883">
    <property type="entry name" value="Cupin_2"/>
    <property type="match status" value="1"/>
</dbReference>
<dbReference type="SMART" id="SM00342">
    <property type="entry name" value="HTH_ARAC"/>
    <property type="match status" value="1"/>
</dbReference>
<evidence type="ECO:0000313" key="5">
    <source>
        <dbReference type="EMBL" id="MDR6412257.1"/>
    </source>
</evidence>
<dbReference type="PRINTS" id="PR00032">
    <property type="entry name" value="HTHARAC"/>
</dbReference>
<evidence type="ECO:0000259" key="4">
    <source>
        <dbReference type="PROSITE" id="PS01124"/>
    </source>
</evidence>
<dbReference type="InterPro" id="IPR013096">
    <property type="entry name" value="Cupin_2"/>
</dbReference>
<reference evidence="5 6" key="1">
    <citation type="submission" date="2023-07" db="EMBL/GenBank/DDBJ databases">
        <title>Sorghum-associated microbial communities from plants grown in Nebraska, USA.</title>
        <authorList>
            <person name="Schachtman D."/>
        </authorList>
    </citation>
    <scope>NUCLEOTIDE SEQUENCE [LARGE SCALE GENOMIC DNA]</scope>
    <source>
        <strain evidence="5 6">DS1316</strain>
    </source>
</reference>